<name>A0A3G8WIC8_9FLAO</name>
<organism evidence="2 3">
    <name type="scientific">Chryseobacterium taklimakanense</name>
    <dbReference type="NCBI Taxonomy" id="536441"/>
    <lineage>
        <taxon>Bacteria</taxon>
        <taxon>Pseudomonadati</taxon>
        <taxon>Bacteroidota</taxon>
        <taxon>Flavobacteriia</taxon>
        <taxon>Flavobacteriales</taxon>
        <taxon>Weeksellaceae</taxon>
        <taxon>Chryseobacterium group</taxon>
        <taxon>Chryseobacterium</taxon>
    </lineage>
</organism>
<accession>A0A3G8WIC8</accession>
<feature type="transmembrane region" description="Helical" evidence="1">
    <location>
        <begin position="78"/>
        <end position="96"/>
    </location>
</feature>
<keyword evidence="1" id="KW-0812">Transmembrane</keyword>
<gene>
    <name evidence="2" type="ORF">EIH08_09670</name>
</gene>
<feature type="transmembrane region" description="Helical" evidence="1">
    <location>
        <begin position="36"/>
        <end position="58"/>
    </location>
</feature>
<dbReference type="EMBL" id="CP034171">
    <property type="protein sequence ID" value="AZI20930.1"/>
    <property type="molecule type" value="Genomic_DNA"/>
</dbReference>
<dbReference type="AlphaFoldDB" id="A0A3G8WIC8"/>
<protein>
    <submittedName>
        <fullName evidence="2">Uncharacterized protein</fullName>
    </submittedName>
</protein>
<dbReference type="RefSeq" id="WP_124785103.1">
    <property type="nucleotide sequence ID" value="NZ_CALTUO010000031.1"/>
</dbReference>
<keyword evidence="1" id="KW-1133">Transmembrane helix</keyword>
<evidence type="ECO:0000256" key="1">
    <source>
        <dbReference type="SAM" id="Phobius"/>
    </source>
</evidence>
<proteinExistence type="predicted"/>
<keyword evidence="1" id="KW-0472">Membrane</keyword>
<evidence type="ECO:0000313" key="2">
    <source>
        <dbReference type="EMBL" id="AZI20930.1"/>
    </source>
</evidence>
<sequence length="105" mass="11987">MIKNPDKIINLFKLDKGFDDEKITLDNFNSNSVLQIGFVFVGLFLIIDNISNFVSFLITYFKLSNSNPEMLNAVQDAQGLIFSGINVLIGFLFLIFRKEIAEKFK</sequence>
<reference evidence="3" key="1">
    <citation type="submission" date="2018-11" db="EMBL/GenBank/DDBJ databases">
        <title>Proposal to divide the Flavobacteriaceae and reorganize its genera based on Amino Acid Identity values calculated from whole genome sequences.</title>
        <authorList>
            <person name="Nicholson A.C."/>
            <person name="Gulvik C.A."/>
            <person name="Whitney A.M."/>
            <person name="Humrighouse B.W."/>
            <person name="Bell M."/>
            <person name="Holmes B."/>
            <person name="Steigerwalt A.B."/>
            <person name="Villarma A."/>
            <person name="Sheth M."/>
            <person name="Batra D."/>
            <person name="Pryor J."/>
            <person name="Bernardet J.-F."/>
            <person name="Hugo C."/>
            <person name="Kampfer P."/>
            <person name="Newman J.D."/>
            <person name="McQuiston J.R."/>
        </authorList>
    </citation>
    <scope>NUCLEOTIDE SEQUENCE [LARGE SCALE GENOMIC DNA]</scope>
    <source>
        <strain evidence="3">H4753</strain>
    </source>
</reference>
<dbReference type="Proteomes" id="UP000282297">
    <property type="component" value="Chromosome"/>
</dbReference>
<evidence type="ECO:0000313" key="3">
    <source>
        <dbReference type="Proteomes" id="UP000282297"/>
    </source>
</evidence>